<feature type="domain" description="RING-type" evidence="6">
    <location>
        <begin position="46"/>
        <end position="93"/>
    </location>
</feature>
<dbReference type="InterPro" id="IPR046342">
    <property type="entry name" value="CBS_dom_sf"/>
</dbReference>
<keyword evidence="3" id="KW-0863">Zinc-finger</keyword>
<dbReference type="PROSITE" id="PS50089">
    <property type="entry name" value="ZF_RING_2"/>
    <property type="match status" value="1"/>
</dbReference>
<reference evidence="8" key="1">
    <citation type="submission" date="1998-10" db="EMBL/GenBank/DDBJ databases">
        <title>Different rates of divergence in Sh2/A1-homologous regions of rice.</title>
        <authorList>
            <person name="Chen M."/>
            <person name="Lucas J.R."/>
            <person name="Bennetzen J.L."/>
        </authorList>
    </citation>
    <scope>NUCLEOTIDE SEQUENCE</scope>
</reference>
<evidence type="ECO:0000256" key="1">
    <source>
        <dbReference type="ARBA" id="ARBA00022737"/>
    </source>
</evidence>
<evidence type="ECO:0000313" key="8">
    <source>
        <dbReference type="EMBL" id="AAF21889.1"/>
    </source>
</evidence>
<evidence type="ECO:0000256" key="5">
    <source>
        <dbReference type="SAM" id="MobiDB-lite"/>
    </source>
</evidence>
<dbReference type="Gene3D" id="3.30.40.10">
    <property type="entry name" value="Zinc/RING finger domain, C3HC4 (zinc finger)"/>
    <property type="match status" value="1"/>
</dbReference>
<dbReference type="EMBL" id="AF101045">
    <property type="protein sequence ID" value="AAF21889.1"/>
    <property type="molecule type" value="Genomic_DNA"/>
</dbReference>
<keyword evidence="3" id="KW-0862">Zinc</keyword>
<dbReference type="InterPro" id="IPR000644">
    <property type="entry name" value="CBS_dom"/>
</dbReference>
<dbReference type="InterPro" id="IPR013083">
    <property type="entry name" value="Znf_RING/FYVE/PHD"/>
</dbReference>
<dbReference type="SUPFAM" id="SSF54631">
    <property type="entry name" value="CBS-domain pair"/>
    <property type="match status" value="2"/>
</dbReference>
<protein>
    <submittedName>
        <fullName evidence="8">Putative transcription factor X2</fullName>
    </submittedName>
</protein>
<dbReference type="SUPFAM" id="SSF57850">
    <property type="entry name" value="RING/U-box"/>
    <property type="match status" value="1"/>
</dbReference>
<sequence length="453" mass="49734">MPPSSTPSRRLRGNGKPVRDRQPDKPWTTEETRPASTTAPGSDEACGICREKFGMGGWPGASSDPVNLPCEHAFHANCVLAWFYKGNTCPVCSHDVCGQLYWSEALKSFLDHIPVSSIRLDGSVPDAIDSMYRSDVAGAVIVDDVRTSFGKFVDRDIGFVEFPSLVLWAIEEFDKLGSGAGDKNSDFLTSLKQHPQIAETKIAWLAKSFLWEPFFPVRSHDTLFHAMLLFSKHRRINVVPVVELMNSSVIGFVTQNAVMELLLSSSGLEWLDKIADKQLSEFRFANTTKPVSVYSDQTLADALHILSKEKIGVAVVDRKTSCLIGSIQCSDLYQLLDDSSLFRNRNTENSSASGGQNVLSLRTGQRITAGLPVTNRKSDTLKQAMEKLTASRSSCSFIVDEHGRVEGVVTARDIISVFSPPCMDSRIDGGTFFSAALAQTGCRVEHGQMIQNS</sequence>
<name>Q9SBW1_ORYSJ</name>
<organism evidence="8">
    <name type="scientific">Oryza sativa subsp. japonica</name>
    <name type="common">Rice</name>
    <dbReference type="NCBI Taxonomy" id="39947"/>
    <lineage>
        <taxon>Eukaryota</taxon>
        <taxon>Viridiplantae</taxon>
        <taxon>Streptophyta</taxon>
        <taxon>Embryophyta</taxon>
        <taxon>Tracheophyta</taxon>
        <taxon>Spermatophyta</taxon>
        <taxon>Magnoliopsida</taxon>
        <taxon>Liliopsida</taxon>
        <taxon>Poales</taxon>
        <taxon>Poaceae</taxon>
        <taxon>BOP clade</taxon>
        <taxon>Oryzoideae</taxon>
        <taxon>Oryzeae</taxon>
        <taxon>Oryzinae</taxon>
        <taxon>Oryza</taxon>
        <taxon>Oryza sativa</taxon>
    </lineage>
</organism>
<keyword evidence="2 4" id="KW-0129">CBS domain</keyword>
<dbReference type="Pfam" id="PF00571">
    <property type="entry name" value="CBS"/>
    <property type="match status" value="3"/>
</dbReference>
<evidence type="ECO:0000256" key="2">
    <source>
        <dbReference type="ARBA" id="ARBA00023122"/>
    </source>
</evidence>
<dbReference type="SMART" id="SM00116">
    <property type="entry name" value="CBS"/>
    <property type="match status" value="3"/>
</dbReference>
<feature type="region of interest" description="Disordered" evidence="5">
    <location>
        <begin position="1"/>
        <end position="43"/>
    </location>
</feature>
<accession>Q9SBW1</accession>
<evidence type="ECO:0000256" key="4">
    <source>
        <dbReference type="PROSITE-ProRule" id="PRU00703"/>
    </source>
</evidence>
<dbReference type="PANTHER" id="PTHR13780">
    <property type="entry name" value="AMP-ACTIVATED PROTEIN KINASE, GAMMA REGULATORY SUBUNIT"/>
    <property type="match status" value="1"/>
</dbReference>
<dbReference type="AlphaFoldDB" id="Q9SBW1"/>
<feature type="compositionally biased region" description="Basic and acidic residues" evidence="5">
    <location>
        <begin position="17"/>
        <end position="33"/>
    </location>
</feature>
<evidence type="ECO:0000259" key="7">
    <source>
        <dbReference type="PROSITE" id="PS51371"/>
    </source>
</evidence>
<proteinExistence type="predicted"/>
<dbReference type="Pfam" id="PF13639">
    <property type="entry name" value="zf-RING_2"/>
    <property type="match status" value="1"/>
</dbReference>
<feature type="domain" description="CBS" evidence="7">
    <location>
        <begin position="210"/>
        <end position="268"/>
    </location>
</feature>
<dbReference type="SMART" id="SM00184">
    <property type="entry name" value="RING"/>
    <property type="match status" value="1"/>
</dbReference>
<dbReference type="PANTHER" id="PTHR13780:SF124">
    <property type="entry name" value="OS01G0633400 PROTEIN"/>
    <property type="match status" value="1"/>
</dbReference>
<evidence type="ECO:0000256" key="3">
    <source>
        <dbReference type="PROSITE-ProRule" id="PRU00175"/>
    </source>
</evidence>
<keyword evidence="3" id="KW-0479">Metal-binding</keyword>
<dbReference type="CDD" id="cd02205">
    <property type="entry name" value="CBS_pair_SF"/>
    <property type="match status" value="2"/>
</dbReference>
<keyword evidence="1" id="KW-0677">Repeat</keyword>
<evidence type="ECO:0000259" key="6">
    <source>
        <dbReference type="PROSITE" id="PS50089"/>
    </source>
</evidence>
<dbReference type="Gene3D" id="3.10.580.10">
    <property type="entry name" value="CBS-domain"/>
    <property type="match status" value="2"/>
</dbReference>
<dbReference type="InterPro" id="IPR050511">
    <property type="entry name" value="AMPK_gamma/SDS23_families"/>
</dbReference>
<dbReference type="GO" id="GO:0008270">
    <property type="term" value="F:zinc ion binding"/>
    <property type="evidence" value="ECO:0007669"/>
    <property type="project" value="UniProtKB-KW"/>
</dbReference>
<dbReference type="PROSITE" id="PS51371">
    <property type="entry name" value="CBS"/>
    <property type="match status" value="2"/>
</dbReference>
<dbReference type="InterPro" id="IPR001841">
    <property type="entry name" value="Znf_RING"/>
</dbReference>
<feature type="domain" description="CBS" evidence="7">
    <location>
        <begin position="367"/>
        <end position="425"/>
    </location>
</feature>